<keyword evidence="3" id="KW-1185">Reference proteome</keyword>
<sequence length="194" mass="22385">MRLLLALLLFLPVPAFTQQYEYLITNKGDTVFGRILIRGDFVRVKQEKEKRDLPPEDVRKIWYKSDWSEEFTVLYAVKSPEDGSVMFLRRIEDGRINLYERSSRTPGTMMPAGGNGPMMMTGGGTRYWWYAEKEPGVVTLVGQTGLFVPRKQQRKDLAAMMSDRRELADKFLAEESNNEKTIRRYIALYNAAGN</sequence>
<dbReference type="RefSeq" id="WP_131447065.1">
    <property type="nucleotide sequence ID" value="NZ_SJZI01000004.1"/>
</dbReference>
<organism evidence="2 3">
    <name type="scientific">Flaviaesturariibacter flavus</name>
    <dbReference type="NCBI Taxonomy" id="2502780"/>
    <lineage>
        <taxon>Bacteria</taxon>
        <taxon>Pseudomonadati</taxon>
        <taxon>Bacteroidota</taxon>
        <taxon>Chitinophagia</taxon>
        <taxon>Chitinophagales</taxon>
        <taxon>Chitinophagaceae</taxon>
        <taxon>Flaviaestuariibacter</taxon>
    </lineage>
</organism>
<evidence type="ECO:0000256" key="1">
    <source>
        <dbReference type="SAM" id="SignalP"/>
    </source>
</evidence>
<dbReference type="OrthoDB" id="793640at2"/>
<evidence type="ECO:0000313" key="2">
    <source>
        <dbReference type="EMBL" id="TCJ18660.1"/>
    </source>
</evidence>
<feature type="signal peptide" evidence="1">
    <location>
        <begin position="1"/>
        <end position="17"/>
    </location>
</feature>
<keyword evidence="1" id="KW-0732">Signal</keyword>
<accession>A0A4R1BMD1</accession>
<reference evidence="2 3" key="1">
    <citation type="submission" date="2019-03" db="EMBL/GenBank/DDBJ databases">
        <authorList>
            <person name="Kim M.K.M."/>
        </authorList>
    </citation>
    <scope>NUCLEOTIDE SEQUENCE [LARGE SCALE GENOMIC DNA]</scope>
    <source>
        <strain evidence="2 3">17J68-12</strain>
    </source>
</reference>
<dbReference type="Proteomes" id="UP000295334">
    <property type="component" value="Unassembled WGS sequence"/>
</dbReference>
<feature type="chain" id="PRO_5020509352" description="GLPGLI family protein" evidence="1">
    <location>
        <begin position="18"/>
        <end position="194"/>
    </location>
</feature>
<evidence type="ECO:0008006" key="4">
    <source>
        <dbReference type="Google" id="ProtNLM"/>
    </source>
</evidence>
<comment type="caution">
    <text evidence="2">The sequence shown here is derived from an EMBL/GenBank/DDBJ whole genome shotgun (WGS) entry which is preliminary data.</text>
</comment>
<protein>
    <recommendedName>
        <fullName evidence="4">GLPGLI family protein</fullName>
    </recommendedName>
</protein>
<gene>
    <name evidence="2" type="ORF">EPD60_03940</name>
</gene>
<dbReference type="EMBL" id="SJZI01000004">
    <property type="protein sequence ID" value="TCJ18660.1"/>
    <property type="molecule type" value="Genomic_DNA"/>
</dbReference>
<dbReference type="AlphaFoldDB" id="A0A4R1BMD1"/>
<evidence type="ECO:0000313" key="3">
    <source>
        <dbReference type="Proteomes" id="UP000295334"/>
    </source>
</evidence>
<name>A0A4R1BMD1_9BACT</name>
<proteinExistence type="predicted"/>